<organism evidence="1">
    <name type="scientific">Burkholderia pseudomallei 1710a</name>
    <dbReference type="NCBI Taxonomy" id="320371"/>
    <lineage>
        <taxon>Bacteria</taxon>
        <taxon>Pseudomonadati</taxon>
        <taxon>Pseudomonadota</taxon>
        <taxon>Betaproteobacteria</taxon>
        <taxon>Burkholderiales</taxon>
        <taxon>Burkholderiaceae</taxon>
        <taxon>Burkholderia</taxon>
        <taxon>pseudomallei group</taxon>
    </lineage>
</organism>
<gene>
    <name evidence="1" type="ORF">BURPS1710A_A2661</name>
</gene>
<dbReference type="Proteomes" id="UP000001812">
    <property type="component" value="Chromosome II"/>
</dbReference>
<proteinExistence type="predicted"/>
<sequence length="39" mass="4801">MIVSDNQIDFHFTPKFHQRHINHVPIRPSTRPSRRTWFT</sequence>
<dbReference type="EMBL" id="CM000833">
    <property type="protein sequence ID" value="EET03129.1"/>
    <property type="molecule type" value="Genomic_DNA"/>
</dbReference>
<dbReference type="AlphaFoldDB" id="A0A0E1VSQ8"/>
<name>A0A0E1VSQ8_BURPE</name>
<accession>A0A0E1VSQ8</accession>
<reference evidence="1" key="1">
    <citation type="submission" date="2009-05" db="EMBL/GenBank/DDBJ databases">
        <authorList>
            <person name="Harkins D.M."/>
            <person name="DeShazer D."/>
            <person name="Woods D.E."/>
            <person name="Brinkac L.M."/>
            <person name="Brown K.A."/>
            <person name="Hung G.C."/>
            <person name="Tuanyok A."/>
            <person name="Zhang B."/>
            <person name="Nierman W.C."/>
        </authorList>
    </citation>
    <scope>NUCLEOTIDE SEQUENCE [LARGE SCALE GENOMIC DNA]</scope>
    <source>
        <strain evidence="1">1710a</strain>
    </source>
</reference>
<protein>
    <submittedName>
        <fullName evidence="1">Uncharacterized protein</fullName>
    </submittedName>
</protein>
<dbReference type="HOGENOM" id="CLU_3306177_0_0_4"/>
<evidence type="ECO:0000313" key="1">
    <source>
        <dbReference type="EMBL" id="EET03129.1"/>
    </source>
</evidence>